<proteinExistence type="predicted"/>
<keyword evidence="1" id="KW-0472">Membrane</keyword>
<dbReference type="SUPFAM" id="SSF48317">
    <property type="entry name" value="Acid phosphatase/Vanadium-dependent haloperoxidase"/>
    <property type="match status" value="1"/>
</dbReference>
<feature type="transmembrane region" description="Helical" evidence="1">
    <location>
        <begin position="114"/>
        <end position="136"/>
    </location>
</feature>
<dbReference type="STRING" id="84698.SAMN04488528_10214"/>
<dbReference type="PANTHER" id="PTHR14969:SF13">
    <property type="entry name" value="AT30094P"/>
    <property type="match status" value="1"/>
</dbReference>
<keyword evidence="4" id="KW-1185">Reference proteome</keyword>
<reference evidence="3 4" key="1">
    <citation type="submission" date="2016-10" db="EMBL/GenBank/DDBJ databases">
        <authorList>
            <person name="de Groot N.N."/>
        </authorList>
    </citation>
    <scope>NUCLEOTIDE SEQUENCE [LARGE SCALE GENOMIC DNA]</scope>
    <source>
        <strain evidence="3 4">DSM 12271</strain>
    </source>
</reference>
<feature type="transmembrane region" description="Helical" evidence="1">
    <location>
        <begin position="21"/>
        <end position="40"/>
    </location>
</feature>
<dbReference type="RefSeq" id="WP_177199415.1">
    <property type="nucleotide sequence ID" value="NZ_FOKI01000021.1"/>
</dbReference>
<dbReference type="AlphaFoldDB" id="A0A1I0ZHH7"/>
<name>A0A1I0ZHH7_9CLOT</name>
<sequence>MEIILWIQKFSSPFLDALFNLITMFGEEAIGIIVFLMIFWTINKNYGYKLMFSFFTSMSLNGVIKDYFKAPRPIGVDGIRSLRKHTATGYSFPSGHTQGITTLLSSLSVEIKSLWFSIFSIIMILLVGISRLYLGVHWPKDVLLGTIFGFISVLISNFVFNKSINKNNPFILLFLLIPFLIALPFFNSTDSIKSISGFSGAFVGYIIELKYINFEIPYCFRNKIKRIVLGLIVIVLIKSGLKIIFPNSGVFHFIRYFLLTFWIVAIAPYLFKKFNI</sequence>
<feature type="transmembrane region" description="Helical" evidence="1">
    <location>
        <begin position="142"/>
        <end position="160"/>
    </location>
</feature>
<feature type="transmembrane region" description="Helical" evidence="1">
    <location>
        <begin position="167"/>
        <end position="186"/>
    </location>
</feature>
<gene>
    <name evidence="3" type="ORF">SAMN04488528_10214</name>
</gene>
<evidence type="ECO:0000256" key="1">
    <source>
        <dbReference type="SAM" id="Phobius"/>
    </source>
</evidence>
<dbReference type="Pfam" id="PF01569">
    <property type="entry name" value="PAP2"/>
    <property type="match status" value="1"/>
</dbReference>
<dbReference type="EMBL" id="FOKI01000021">
    <property type="protein sequence ID" value="SFB24832.1"/>
    <property type="molecule type" value="Genomic_DNA"/>
</dbReference>
<dbReference type="SMART" id="SM00014">
    <property type="entry name" value="acidPPc"/>
    <property type="match status" value="1"/>
</dbReference>
<keyword evidence="1" id="KW-0812">Transmembrane</keyword>
<feature type="transmembrane region" description="Helical" evidence="1">
    <location>
        <begin position="192"/>
        <end position="212"/>
    </location>
</feature>
<evidence type="ECO:0000313" key="3">
    <source>
        <dbReference type="EMBL" id="SFB24832.1"/>
    </source>
</evidence>
<dbReference type="InterPro" id="IPR036938">
    <property type="entry name" value="PAP2/HPO_sf"/>
</dbReference>
<feature type="transmembrane region" description="Helical" evidence="1">
    <location>
        <begin position="253"/>
        <end position="271"/>
    </location>
</feature>
<evidence type="ECO:0000259" key="2">
    <source>
        <dbReference type="SMART" id="SM00014"/>
    </source>
</evidence>
<evidence type="ECO:0000313" key="4">
    <source>
        <dbReference type="Proteomes" id="UP000198619"/>
    </source>
</evidence>
<feature type="transmembrane region" description="Helical" evidence="1">
    <location>
        <begin position="224"/>
        <end position="241"/>
    </location>
</feature>
<protein>
    <submittedName>
        <fullName evidence="3">PAP2 superfamily protein</fullName>
    </submittedName>
</protein>
<organism evidence="3 4">
    <name type="scientific">Clostridium frigidicarnis</name>
    <dbReference type="NCBI Taxonomy" id="84698"/>
    <lineage>
        <taxon>Bacteria</taxon>
        <taxon>Bacillati</taxon>
        <taxon>Bacillota</taxon>
        <taxon>Clostridia</taxon>
        <taxon>Eubacteriales</taxon>
        <taxon>Clostridiaceae</taxon>
        <taxon>Clostridium</taxon>
    </lineage>
</organism>
<dbReference type="Proteomes" id="UP000198619">
    <property type="component" value="Unassembled WGS sequence"/>
</dbReference>
<keyword evidence="1" id="KW-1133">Transmembrane helix</keyword>
<dbReference type="Gene3D" id="1.20.144.10">
    <property type="entry name" value="Phosphatidic acid phosphatase type 2/haloperoxidase"/>
    <property type="match status" value="1"/>
</dbReference>
<accession>A0A1I0ZHH7</accession>
<dbReference type="PANTHER" id="PTHR14969">
    <property type="entry name" value="SPHINGOSINE-1-PHOSPHATE PHOSPHOHYDROLASE"/>
    <property type="match status" value="1"/>
</dbReference>
<dbReference type="InterPro" id="IPR000326">
    <property type="entry name" value="PAP2/HPO"/>
</dbReference>
<feature type="domain" description="Phosphatidic acid phosphatase type 2/haloperoxidase" evidence="2">
    <location>
        <begin position="46"/>
        <end position="157"/>
    </location>
</feature>